<dbReference type="AlphaFoldDB" id="A0A914XUX5"/>
<name>A0A914XUX5_9BILA</name>
<evidence type="ECO:0000313" key="2">
    <source>
        <dbReference type="WBParaSite" id="PSU_v2.g11744.t1"/>
    </source>
</evidence>
<dbReference type="WBParaSite" id="PSU_v2.g11744.t1">
    <property type="protein sequence ID" value="PSU_v2.g11744.t1"/>
    <property type="gene ID" value="PSU_v2.g11744"/>
</dbReference>
<keyword evidence="1" id="KW-1185">Reference proteome</keyword>
<protein>
    <submittedName>
        <fullName evidence="2">Uncharacterized protein</fullName>
    </submittedName>
</protein>
<proteinExistence type="predicted"/>
<dbReference type="Proteomes" id="UP000887577">
    <property type="component" value="Unplaced"/>
</dbReference>
<reference evidence="2" key="1">
    <citation type="submission" date="2022-11" db="UniProtKB">
        <authorList>
            <consortium name="WormBaseParasite"/>
        </authorList>
    </citation>
    <scope>IDENTIFICATION</scope>
</reference>
<evidence type="ECO:0000313" key="1">
    <source>
        <dbReference type="Proteomes" id="UP000887577"/>
    </source>
</evidence>
<sequence length="90" mass="10503">MEALNTTERFSPMLLVGRIIYRNGQTLMEEGIPFTKENDCQYFNRMYSKNQVATTSFCCTEFEDSEVSIKKENMFVKDLKNPSNHSKKFA</sequence>
<accession>A0A914XUX5</accession>
<organism evidence="1 2">
    <name type="scientific">Panagrolaimus superbus</name>
    <dbReference type="NCBI Taxonomy" id="310955"/>
    <lineage>
        <taxon>Eukaryota</taxon>
        <taxon>Metazoa</taxon>
        <taxon>Ecdysozoa</taxon>
        <taxon>Nematoda</taxon>
        <taxon>Chromadorea</taxon>
        <taxon>Rhabditida</taxon>
        <taxon>Tylenchina</taxon>
        <taxon>Panagrolaimomorpha</taxon>
        <taxon>Panagrolaimoidea</taxon>
        <taxon>Panagrolaimidae</taxon>
        <taxon>Panagrolaimus</taxon>
    </lineage>
</organism>